<dbReference type="Proteomes" id="UP000732619">
    <property type="component" value="Unassembled WGS sequence"/>
</dbReference>
<dbReference type="SMART" id="SM00347">
    <property type="entry name" value="HTH_MARR"/>
    <property type="match status" value="1"/>
</dbReference>
<evidence type="ECO:0000256" key="2">
    <source>
        <dbReference type="ARBA" id="ARBA00023125"/>
    </source>
</evidence>
<comment type="caution">
    <text evidence="5">The sequence shown here is derived from an EMBL/GenBank/DDBJ whole genome shotgun (WGS) entry which is preliminary data.</text>
</comment>
<keyword evidence="3" id="KW-0804">Transcription</keyword>
<sequence>MSLPPQFKKDNIENIFIYHYVEEMISNYGKYIITQLTDDDITRSELPFLLRIRFGEKTTQKELVELFKVSEGYTAKILRKFEDKNYIKRYENPDNHRIKIVKLTPEGIEITDKYIEYIKDWENKVTANMSPEEVQTLKKLLYKIIT</sequence>
<dbReference type="Gene3D" id="1.10.10.10">
    <property type="entry name" value="Winged helix-like DNA-binding domain superfamily/Winged helix DNA-binding domain"/>
    <property type="match status" value="1"/>
</dbReference>
<dbReference type="InterPro" id="IPR036388">
    <property type="entry name" value="WH-like_DNA-bd_sf"/>
</dbReference>
<dbReference type="PANTHER" id="PTHR42756">
    <property type="entry name" value="TRANSCRIPTIONAL REGULATOR, MARR"/>
    <property type="match status" value="1"/>
</dbReference>
<dbReference type="InterPro" id="IPR036390">
    <property type="entry name" value="WH_DNA-bd_sf"/>
</dbReference>
<dbReference type="SUPFAM" id="SSF46785">
    <property type="entry name" value="Winged helix' DNA-binding domain"/>
    <property type="match status" value="1"/>
</dbReference>
<evidence type="ECO:0000259" key="4">
    <source>
        <dbReference type="PROSITE" id="PS50995"/>
    </source>
</evidence>
<gene>
    <name evidence="5" type="ORF">E7Z75_09600</name>
</gene>
<dbReference type="PROSITE" id="PS50995">
    <property type="entry name" value="HTH_MARR_2"/>
    <property type="match status" value="1"/>
</dbReference>
<keyword evidence="1" id="KW-0805">Transcription regulation</keyword>
<evidence type="ECO:0000256" key="1">
    <source>
        <dbReference type="ARBA" id="ARBA00023015"/>
    </source>
</evidence>
<dbReference type="EMBL" id="SUTG01000082">
    <property type="protein sequence ID" value="MBE6513372.1"/>
    <property type="molecule type" value="Genomic_DNA"/>
</dbReference>
<reference evidence="5" key="1">
    <citation type="submission" date="2019-04" db="EMBL/GenBank/DDBJ databases">
        <title>Evolution of Biomass-Degrading Anaerobic Consortia Revealed by Metagenomics.</title>
        <authorList>
            <person name="Peng X."/>
        </authorList>
    </citation>
    <scope>NUCLEOTIDE SEQUENCE</scope>
    <source>
        <strain evidence="5">SIG14</strain>
    </source>
</reference>
<feature type="domain" description="HTH marR-type" evidence="4">
    <location>
        <begin position="1"/>
        <end position="146"/>
    </location>
</feature>
<protein>
    <submittedName>
        <fullName evidence="5">Winged helix-turn-helix transcriptional regulator</fullName>
    </submittedName>
</protein>
<keyword evidence="2" id="KW-0238">DNA-binding</keyword>
<proteinExistence type="predicted"/>
<evidence type="ECO:0000313" key="5">
    <source>
        <dbReference type="EMBL" id="MBE6513372.1"/>
    </source>
</evidence>
<dbReference type="PRINTS" id="PR00598">
    <property type="entry name" value="HTHMARR"/>
</dbReference>
<evidence type="ECO:0000256" key="3">
    <source>
        <dbReference type="ARBA" id="ARBA00023163"/>
    </source>
</evidence>
<evidence type="ECO:0000313" key="6">
    <source>
        <dbReference type="Proteomes" id="UP000732619"/>
    </source>
</evidence>
<name>A0A8T3VPX9_METOL</name>
<dbReference type="Pfam" id="PF01047">
    <property type="entry name" value="MarR"/>
    <property type="match status" value="1"/>
</dbReference>
<dbReference type="GO" id="GO:0003700">
    <property type="term" value="F:DNA-binding transcription factor activity"/>
    <property type="evidence" value="ECO:0007669"/>
    <property type="project" value="InterPro"/>
</dbReference>
<organism evidence="5 6">
    <name type="scientific">Methanobrevibacter olleyae</name>
    <dbReference type="NCBI Taxonomy" id="294671"/>
    <lineage>
        <taxon>Archaea</taxon>
        <taxon>Methanobacteriati</taxon>
        <taxon>Methanobacteriota</taxon>
        <taxon>Methanomada group</taxon>
        <taxon>Methanobacteria</taxon>
        <taxon>Methanobacteriales</taxon>
        <taxon>Methanobacteriaceae</taxon>
        <taxon>Methanobrevibacter</taxon>
    </lineage>
</organism>
<dbReference type="PANTHER" id="PTHR42756:SF1">
    <property type="entry name" value="TRANSCRIPTIONAL REPRESSOR OF EMRAB OPERON"/>
    <property type="match status" value="1"/>
</dbReference>
<accession>A0A8T3VPX9</accession>
<dbReference type="AlphaFoldDB" id="A0A8T3VPX9"/>
<dbReference type="InterPro" id="IPR000835">
    <property type="entry name" value="HTH_MarR-typ"/>
</dbReference>
<dbReference type="GO" id="GO:0003677">
    <property type="term" value="F:DNA binding"/>
    <property type="evidence" value="ECO:0007669"/>
    <property type="project" value="UniProtKB-KW"/>
</dbReference>